<dbReference type="Proteomes" id="UP001419268">
    <property type="component" value="Unassembled WGS sequence"/>
</dbReference>
<evidence type="ECO:0000256" key="1">
    <source>
        <dbReference type="SAM" id="Phobius"/>
    </source>
</evidence>
<organism evidence="3 4">
    <name type="scientific">Stephania cephalantha</name>
    <dbReference type="NCBI Taxonomy" id="152367"/>
    <lineage>
        <taxon>Eukaryota</taxon>
        <taxon>Viridiplantae</taxon>
        <taxon>Streptophyta</taxon>
        <taxon>Embryophyta</taxon>
        <taxon>Tracheophyta</taxon>
        <taxon>Spermatophyta</taxon>
        <taxon>Magnoliopsida</taxon>
        <taxon>Ranunculales</taxon>
        <taxon>Menispermaceae</taxon>
        <taxon>Menispermoideae</taxon>
        <taxon>Cissampelideae</taxon>
        <taxon>Stephania</taxon>
    </lineage>
</organism>
<reference evidence="3 4" key="1">
    <citation type="submission" date="2024-01" db="EMBL/GenBank/DDBJ databases">
        <title>Genome assemblies of Stephania.</title>
        <authorList>
            <person name="Yang L."/>
        </authorList>
    </citation>
    <scope>NUCLEOTIDE SEQUENCE [LARGE SCALE GENOMIC DNA]</scope>
    <source>
        <strain evidence="3">JXDWG</strain>
        <tissue evidence="3">Leaf</tissue>
    </source>
</reference>
<dbReference type="GO" id="GO:0009507">
    <property type="term" value="C:chloroplast"/>
    <property type="evidence" value="ECO:0007669"/>
    <property type="project" value="TreeGrafter"/>
</dbReference>
<sequence length="165" mass="18687">MALSIFPLSIPHFQRHPSKPHLSNGVLSPRIASNEVNFSNLRRKSTALRSNQSESFESKFTDENGVVDDMNGYLNYLSLEYDSVWDTKPSWCQPWTIVLTGVLAIAGSWAILQSVVITGIILSLISAWWYVFLYAYPKSYTDMIAERRKKVTSGMEDTFGVKKSQ</sequence>
<dbReference type="PANTHER" id="PTHR36046">
    <property type="entry name" value="PROTEIN, PUTATIVE-RELATED"/>
    <property type="match status" value="1"/>
</dbReference>
<keyword evidence="1" id="KW-1133">Transmembrane helix</keyword>
<evidence type="ECO:0000313" key="4">
    <source>
        <dbReference type="Proteomes" id="UP001419268"/>
    </source>
</evidence>
<dbReference type="PANTHER" id="PTHR36046:SF1">
    <property type="entry name" value="DUF6737 DOMAIN-CONTAINING PROTEIN"/>
    <property type="match status" value="1"/>
</dbReference>
<proteinExistence type="predicted"/>
<keyword evidence="1" id="KW-0472">Membrane</keyword>
<dbReference type="Pfam" id="PF20522">
    <property type="entry name" value="DUF6737"/>
    <property type="match status" value="1"/>
</dbReference>
<gene>
    <name evidence="3" type="ORF">Scep_009494</name>
</gene>
<dbReference type="AlphaFoldDB" id="A0AAP0JTA2"/>
<feature type="domain" description="DUF6737" evidence="2">
    <location>
        <begin position="83"/>
        <end position="138"/>
    </location>
</feature>
<dbReference type="EMBL" id="JBBNAG010000004">
    <property type="protein sequence ID" value="KAK9139813.1"/>
    <property type="molecule type" value="Genomic_DNA"/>
</dbReference>
<comment type="caution">
    <text evidence="3">The sequence shown here is derived from an EMBL/GenBank/DDBJ whole genome shotgun (WGS) entry which is preliminary data.</text>
</comment>
<dbReference type="InterPro" id="IPR046625">
    <property type="entry name" value="DUF6737"/>
</dbReference>
<feature type="transmembrane region" description="Helical" evidence="1">
    <location>
        <begin position="118"/>
        <end position="137"/>
    </location>
</feature>
<keyword evidence="4" id="KW-1185">Reference proteome</keyword>
<keyword evidence="1" id="KW-0812">Transmembrane</keyword>
<accession>A0AAP0JTA2</accession>
<name>A0AAP0JTA2_9MAGN</name>
<protein>
    <recommendedName>
        <fullName evidence="2">DUF6737 domain-containing protein</fullName>
    </recommendedName>
</protein>
<evidence type="ECO:0000313" key="3">
    <source>
        <dbReference type="EMBL" id="KAK9139813.1"/>
    </source>
</evidence>
<evidence type="ECO:0000259" key="2">
    <source>
        <dbReference type="Pfam" id="PF20522"/>
    </source>
</evidence>